<name>A0ACB9YMP6_9PEZI</name>
<keyword evidence="1" id="KW-0418">Kinase</keyword>
<evidence type="ECO:0000313" key="1">
    <source>
        <dbReference type="EMBL" id="KAI4860472.1"/>
    </source>
</evidence>
<sequence>MASAYDDFTSLNAAIDSTPLIDNHAHPLLTPENAGTRPLLSIASEAGGNALEDSKASLAHIRAVKQLAEVLGCEQTWEAVVANIERKRLESRDGWTRRCLEGIETILVDDGLDVSGRVESYDWHSNFTKSKCKRIVRIETVASDIIARLCTSSSASKTASATWSDFVEEFVDEIGRCIADPEVVGFKSIICYRGGLDIPSSEAHAVPEAEEAFVEIVGAGLRVDSPVSGYSLKKRLEHSPLNSLIVHWLAMAIRDTRGPKKPIQFHTGLGDTDIILTKSSPSHLQTFIEEYPEVPIILLHAGYPWTRETAYLATMYPNVYADIGEVFPYISRQGQEGILKQMLELCPWTKILCSTDAHGFPEMYLIATTQIRSVLKTVLGDLVRTRQLDEKQAVQLAQAVLHTNSKRIYNLETESTLPSFEQLGAFPYTPTAPLRGSSNTNQVIIQKLQSLGAKYLRVCWHDYTSSAKCRLLPIKQVYKTLSSGKPVTVSVAKAGLGLLQTDLMIPQINASGTFVLRPDWSSLKPGPAAGHVSCFGDFTNLDGSDAMLCPRTVLRKTVERAAAAAPRGLTFLLGFEVEFVVMERNPDAASPDKYLTLRGDGHAWSAARALADWGRGGSFGTAADEALDSLDAAGIEVEQFHPESAAGQFELVLSPLPPLEACDALLQARQILESVAARHGFRVTLHPKPFARSCGSASHMHMSISSPGGDDPTVYEHFYAGVLTHLRAVLAFAYSSPASYARMLDSAWAGGRWIAWGTQNKEAPLRKVAGSHWEVKVIDGLANPYFVVAAILTAGMDGIEKETPLAWGDCLGDPARMSPEERRELGIDTMFPADLREALKALVDDKELDLNGEFVQRYIDIKNAELEFLLDPLSPEDLRRWVLERY</sequence>
<comment type="caution">
    <text evidence="1">The sequence shown here is derived from an EMBL/GenBank/DDBJ whole genome shotgun (WGS) entry which is preliminary data.</text>
</comment>
<protein>
    <submittedName>
        <fullName evidence="1">Glutamine synthetase/guanido kinase</fullName>
    </submittedName>
</protein>
<gene>
    <name evidence="1" type="ORF">F4820DRAFT_436726</name>
</gene>
<reference evidence="1 2" key="1">
    <citation type="journal article" date="2022" name="New Phytol.">
        <title>Ecological generalism drives hyperdiversity of secondary metabolite gene clusters in xylarialean endophytes.</title>
        <authorList>
            <person name="Franco M.E.E."/>
            <person name="Wisecaver J.H."/>
            <person name="Arnold A.E."/>
            <person name="Ju Y.M."/>
            <person name="Slot J.C."/>
            <person name="Ahrendt S."/>
            <person name="Moore L.P."/>
            <person name="Eastman K.E."/>
            <person name="Scott K."/>
            <person name="Konkel Z."/>
            <person name="Mondo S.J."/>
            <person name="Kuo A."/>
            <person name="Hayes R.D."/>
            <person name="Haridas S."/>
            <person name="Andreopoulos B."/>
            <person name="Riley R."/>
            <person name="LaButti K."/>
            <person name="Pangilinan J."/>
            <person name="Lipzen A."/>
            <person name="Amirebrahimi M."/>
            <person name="Yan J."/>
            <person name="Adam C."/>
            <person name="Keymanesh K."/>
            <person name="Ng V."/>
            <person name="Louie K."/>
            <person name="Northen T."/>
            <person name="Drula E."/>
            <person name="Henrissat B."/>
            <person name="Hsieh H.M."/>
            <person name="Youens-Clark K."/>
            <person name="Lutzoni F."/>
            <person name="Miadlikowska J."/>
            <person name="Eastwood D.C."/>
            <person name="Hamelin R.C."/>
            <person name="Grigoriev I.V."/>
            <person name="U'Ren J.M."/>
        </authorList>
    </citation>
    <scope>NUCLEOTIDE SEQUENCE [LARGE SCALE GENOMIC DNA]</scope>
    <source>
        <strain evidence="1 2">CBS 119005</strain>
    </source>
</reference>
<accession>A0ACB9YMP6</accession>
<keyword evidence="2" id="KW-1185">Reference proteome</keyword>
<evidence type="ECO:0000313" key="2">
    <source>
        <dbReference type="Proteomes" id="UP001497700"/>
    </source>
</evidence>
<keyword evidence="1" id="KW-0808">Transferase</keyword>
<proteinExistence type="predicted"/>
<organism evidence="1 2">
    <name type="scientific">Hypoxylon rubiginosum</name>
    <dbReference type="NCBI Taxonomy" id="110542"/>
    <lineage>
        <taxon>Eukaryota</taxon>
        <taxon>Fungi</taxon>
        <taxon>Dikarya</taxon>
        <taxon>Ascomycota</taxon>
        <taxon>Pezizomycotina</taxon>
        <taxon>Sordariomycetes</taxon>
        <taxon>Xylariomycetidae</taxon>
        <taxon>Xylariales</taxon>
        <taxon>Hypoxylaceae</taxon>
        <taxon>Hypoxylon</taxon>
    </lineage>
</organism>
<dbReference type="Proteomes" id="UP001497700">
    <property type="component" value="Unassembled WGS sequence"/>
</dbReference>
<dbReference type="EMBL" id="MU393585">
    <property type="protein sequence ID" value="KAI4860472.1"/>
    <property type="molecule type" value="Genomic_DNA"/>
</dbReference>